<organism evidence="6">
    <name type="scientific">Mesocestoides corti</name>
    <name type="common">Flatworm</name>
    <dbReference type="NCBI Taxonomy" id="53468"/>
    <lineage>
        <taxon>Eukaryota</taxon>
        <taxon>Metazoa</taxon>
        <taxon>Spiralia</taxon>
        <taxon>Lophotrochozoa</taxon>
        <taxon>Platyhelminthes</taxon>
        <taxon>Cestoda</taxon>
        <taxon>Eucestoda</taxon>
        <taxon>Cyclophyllidea</taxon>
        <taxon>Mesocestoididae</taxon>
        <taxon>Mesocestoides</taxon>
    </lineage>
</organism>
<name>A0A0R3U5G4_MESCO</name>
<proteinExistence type="predicted"/>
<dbReference type="Gene3D" id="4.10.410.10">
    <property type="entry name" value="Pancreatic trypsin inhibitor Kunitz domain"/>
    <property type="match status" value="1"/>
</dbReference>
<feature type="signal peptide" evidence="2">
    <location>
        <begin position="1"/>
        <end position="19"/>
    </location>
</feature>
<dbReference type="AlphaFoldDB" id="A0A0R3U5G4"/>
<dbReference type="InterPro" id="IPR050098">
    <property type="entry name" value="TFPI/VKTCI-like"/>
</dbReference>
<dbReference type="SUPFAM" id="SSF57362">
    <property type="entry name" value="BPTI-like"/>
    <property type="match status" value="1"/>
</dbReference>
<keyword evidence="5" id="KW-1185">Reference proteome</keyword>
<dbReference type="SMART" id="SM00131">
    <property type="entry name" value="KU"/>
    <property type="match status" value="1"/>
</dbReference>
<evidence type="ECO:0000313" key="6">
    <source>
        <dbReference type="WBParaSite" id="MCOS_0000196201-mRNA-1"/>
    </source>
</evidence>
<dbReference type="PANTHER" id="PTHR10083:SF374">
    <property type="entry name" value="BPTI_KUNITZ INHIBITOR DOMAIN-CONTAINING PROTEIN"/>
    <property type="match status" value="1"/>
</dbReference>
<evidence type="ECO:0000256" key="1">
    <source>
        <dbReference type="ARBA" id="ARBA00023157"/>
    </source>
</evidence>
<dbReference type="PRINTS" id="PR00759">
    <property type="entry name" value="BASICPTASE"/>
</dbReference>
<reference evidence="6" key="1">
    <citation type="submission" date="2017-02" db="UniProtKB">
        <authorList>
            <consortium name="WormBaseParasite"/>
        </authorList>
    </citation>
    <scope>IDENTIFICATION</scope>
</reference>
<evidence type="ECO:0000313" key="5">
    <source>
        <dbReference type="Proteomes" id="UP000267029"/>
    </source>
</evidence>
<feature type="domain" description="BPTI/Kunitz inhibitor" evidence="3">
    <location>
        <begin position="30"/>
        <end position="80"/>
    </location>
</feature>
<dbReference type="WBParaSite" id="MCOS_0000196201-mRNA-1">
    <property type="protein sequence ID" value="MCOS_0000196201-mRNA-1"/>
    <property type="gene ID" value="MCOS_0000196201"/>
</dbReference>
<dbReference type="GO" id="GO:0005615">
    <property type="term" value="C:extracellular space"/>
    <property type="evidence" value="ECO:0007669"/>
    <property type="project" value="TreeGrafter"/>
</dbReference>
<dbReference type="PROSITE" id="PS00280">
    <property type="entry name" value="BPTI_KUNITZ_1"/>
    <property type="match status" value="1"/>
</dbReference>
<dbReference type="Proteomes" id="UP000267029">
    <property type="component" value="Unassembled WGS sequence"/>
</dbReference>
<dbReference type="CDD" id="cd00109">
    <property type="entry name" value="Kunitz-type"/>
    <property type="match status" value="1"/>
</dbReference>
<dbReference type="Pfam" id="PF00014">
    <property type="entry name" value="Kunitz_BPTI"/>
    <property type="match status" value="1"/>
</dbReference>
<dbReference type="STRING" id="53468.A0A0R3U5G4"/>
<reference evidence="4 5" key="2">
    <citation type="submission" date="2018-10" db="EMBL/GenBank/DDBJ databases">
        <authorList>
            <consortium name="Pathogen Informatics"/>
        </authorList>
    </citation>
    <scope>NUCLEOTIDE SEQUENCE [LARGE SCALE GENOMIC DNA]</scope>
</reference>
<dbReference type="InterPro" id="IPR020901">
    <property type="entry name" value="Prtase_inh_Kunz-CS"/>
</dbReference>
<dbReference type="PANTHER" id="PTHR10083">
    <property type="entry name" value="KUNITZ-TYPE PROTEASE INHIBITOR-RELATED"/>
    <property type="match status" value="1"/>
</dbReference>
<dbReference type="PROSITE" id="PS50279">
    <property type="entry name" value="BPTI_KUNITZ_2"/>
    <property type="match status" value="1"/>
</dbReference>
<keyword evidence="1" id="KW-1015">Disulfide bond</keyword>
<protein>
    <submittedName>
        <fullName evidence="6">BPTI/Kunitz inhibitor domain-containing protein</fullName>
    </submittedName>
</protein>
<dbReference type="EMBL" id="UXSR01000286">
    <property type="protein sequence ID" value="VDD75960.1"/>
    <property type="molecule type" value="Genomic_DNA"/>
</dbReference>
<evidence type="ECO:0000259" key="3">
    <source>
        <dbReference type="PROSITE" id="PS50279"/>
    </source>
</evidence>
<dbReference type="GO" id="GO:0004867">
    <property type="term" value="F:serine-type endopeptidase inhibitor activity"/>
    <property type="evidence" value="ECO:0007669"/>
    <property type="project" value="InterPro"/>
</dbReference>
<accession>A0A0R3U5G4</accession>
<keyword evidence="2" id="KW-0732">Signal</keyword>
<dbReference type="InterPro" id="IPR036880">
    <property type="entry name" value="Kunitz_BPTI_sf"/>
</dbReference>
<evidence type="ECO:0000256" key="2">
    <source>
        <dbReference type="SAM" id="SignalP"/>
    </source>
</evidence>
<gene>
    <name evidence="4" type="ORF">MCOS_LOCUS1963</name>
</gene>
<sequence length="83" mass="8999">MATTTAAFLVLVIAGLAFSDGTDWRIPPHCNLPLHRGPCRAFIPSYGYNVTSGECQRFVFGGCRSNGNRFTTLSGCRRTCLGI</sequence>
<feature type="chain" id="PRO_5043132246" evidence="2">
    <location>
        <begin position="20"/>
        <end position="83"/>
    </location>
</feature>
<evidence type="ECO:0000313" key="4">
    <source>
        <dbReference type="EMBL" id="VDD75960.1"/>
    </source>
</evidence>
<dbReference type="OrthoDB" id="4473401at2759"/>
<dbReference type="FunFam" id="4.10.410.10:FF:000020">
    <property type="entry name" value="Collagen, type VI, alpha 3"/>
    <property type="match status" value="1"/>
</dbReference>
<dbReference type="InterPro" id="IPR002223">
    <property type="entry name" value="Kunitz_BPTI"/>
</dbReference>